<comment type="caution">
    <text evidence="1">The sequence shown here is derived from an EMBL/GenBank/DDBJ whole genome shotgun (WGS) entry which is preliminary data.</text>
</comment>
<dbReference type="EMBL" id="JAAIUW010000005">
    <property type="protein sequence ID" value="KAF7833485.1"/>
    <property type="molecule type" value="Genomic_DNA"/>
</dbReference>
<keyword evidence="2" id="KW-1185">Reference proteome</keyword>
<evidence type="ECO:0000313" key="2">
    <source>
        <dbReference type="Proteomes" id="UP000634136"/>
    </source>
</evidence>
<evidence type="ECO:0000313" key="1">
    <source>
        <dbReference type="EMBL" id="KAF7833485.1"/>
    </source>
</evidence>
<name>A0A834WWA9_9FABA</name>
<accession>A0A834WWA9</accession>
<proteinExistence type="predicted"/>
<organism evidence="1 2">
    <name type="scientific">Senna tora</name>
    <dbReference type="NCBI Taxonomy" id="362788"/>
    <lineage>
        <taxon>Eukaryota</taxon>
        <taxon>Viridiplantae</taxon>
        <taxon>Streptophyta</taxon>
        <taxon>Embryophyta</taxon>
        <taxon>Tracheophyta</taxon>
        <taxon>Spermatophyta</taxon>
        <taxon>Magnoliopsida</taxon>
        <taxon>eudicotyledons</taxon>
        <taxon>Gunneridae</taxon>
        <taxon>Pentapetalae</taxon>
        <taxon>rosids</taxon>
        <taxon>fabids</taxon>
        <taxon>Fabales</taxon>
        <taxon>Fabaceae</taxon>
        <taxon>Caesalpinioideae</taxon>
        <taxon>Cassia clade</taxon>
        <taxon>Senna</taxon>
    </lineage>
</organism>
<dbReference type="AlphaFoldDB" id="A0A834WWA9"/>
<sequence length="22" mass="2317">MAFSLDPFWPMAHGGLTRAGPG</sequence>
<reference evidence="1" key="1">
    <citation type="submission" date="2020-09" db="EMBL/GenBank/DDBJ databases">
        <title>Genome-Enabled Discovery of Anthraquinone Biosynthesis in Senna tora.</title>
        <authorList>
            <person name="Kang S.-H."/>
            <person name="Pandey R.P."/>
            <person name="Lee C.-M."/>
            <person name="Sim J.-S."/>
            <person name="Jeong J.-T."/>
            <person name="Choi B.-S."/>
            <person name="Jung M."/>
            <person name="Ginzburg D."/>
            <person name="Zhao K."/>
            <person name="Won S.Y."/>
            <person name="Oh T.-J."/>
            <person name="Yu Y."/>
            <person name="Kim N.-H."/>
            <person name="Lee O.R."/>
            <person name="Lee T.-H."/>
            <person name="Bashyal P."/>
            <person name="Kim T.-S."/>
            <person name="Lee W.-H."/>
            <person name="Kawkins C."/>
            <person name="Kim C.-K."/>
            <person name="Kim J.S."/>
            <person name="Ahn B.O."/>
            <person name="Rhee S.Y."/>
            <person name="Sohng J.K."/>
        </authorList>
    </citation>
    <scope>NUCLEOTIDE SEQUENCE</scope>
    <source>
        <tissue evidence="1">Leaf</tissue>
    </source>
</reference>
<protein>
    <submittedName>
        <fullName evidence="1">Uncharacterized protein</fullName>
    </submittedName>
</protein>
<dbReference type="Proteomes" id="UP000634136">
    <property type="component" value="Unassembled WGS sequence"/>
</dbReference>
<gene>
    <name evidence="1" type="ORF">G2W53_015818</name>
</gene>